<dbReference type="InterPro" id="IPR050559">
    <property type="entry name" value="P-Pant_transferase_sf"/>
</dbReference>
<evidence type="ECO:0000313" key="2">
    <source>
        <dbReference type="EMBL" id="MEU3552836.1"/>
    </source>
</evidence>
<protein>
    <submittedName>
        <fullName evidence="2">Phosphopantetheinyl transferase-like protein</fullName>
    </submittedName>
</protein>
<keyword evidence="1" id="KW-0808">Transferase</keyword>
<evidence type="ECO:0000313" key="3">
    <source>
        <dbReference type="Proteomes" id="UP001550850"/>
    </source>
</evidence>
<gene>
    <name evidence="2" type="ORF">AB0E65_01140</name>
</gene>
<organism evidence="2 3">
    <name type="scientific">Streptomyces fragilis</name>
    <dbReference type="NCBI Taxonomy" id="67301"/>
    <lineage>
        <taxon>Bacteria</taxon>
        <taxon>Bacillati</taxon>
        <taxon>Actinomycetota</taxon>
        <taxon>Actinomycetes</taxon>
        <taxon>Kitasatosporales</taxon>
        <taxon>Streptomycetaceae</taxon>
        <taxon>Streptomyces</taxon>
    </lineage>
</organism>
<dbReference type="PANTHER" id="PTHR12215:SF10">
    <property type="entry name" value="L-AMINOADIPATE-SEMIALDEHYDE DEHYDROGENASE-PHOSPHOPANTETHEINYL TRANSFERASE"/>
    <property type="match status" value="1"/>
</dbReference>
<dbReference type="Gene3D" id="3.90.470.20">
    <property type="entry name" value="4'-phosphopantetheinyl transferase domain"/>
    <property type="match status" value="1"/>
</dbReference>
<dbReference type="EMBL" id="JBEZUR010000001">
    <property type="protein sequence ID" value="MEU3552836.1"/>
    <property type="molecule type" value="Genomic_DNA"/>
</dbReference>
<evidence type="ECO:0000256" key="1">
    <source>
        <dbReference type="ARBA" id="ARBA00022679"/>
    </source>
</evidence>
<dbReference type="InterPro" id="IPR037143">
    <property type="entry name" value="4-PPantetheinyl_Trfase_dom_sf"/>
</dbReference>
<accession>A0ABV2YAS8</accession>
<dbReference type="PANTHER" id="PTHR12215">
    <property type="entry name" value="PHOSPHOPANTETHEINE TRANSFERASE"/>
    <property type="match status" value="1"/>
</dbReference>
<reference evidence="2 3" key="1">
    <citation type="submission" date="2024-06" db="EMBL/GenBank/DDBJ databases">
        <title>The Natural Products Discovery Center: Release of the First 8490 Sequenced Strains for Exploring Actinobacteria Biosynthetic Diversity.</title>
        <authorList>
            <person name="Kalkreuter E."/>
            <person name="Kautsar S.A."/>
            <person name="Yang D."/>
            <person name="Bader C.D."/>
            <person name="Teijaro C.N."/>
            <person name="Fluegel L."/>
            <person name="Davis C.M."/>
            <person name="Simpson J.R."/>
            <person name="Lauterbach L."/>
            <person name="Steele A.D."/>
            <person name="Gui C."/>
            <person name="Meng S."/>
            <person name="Li G."/>
            <person name="Viehrig K."/>
            <person name="Ye F."/>
            <person name="Su P."/>
            <person name="Kiefer A.F."/>
            <person name="Nichols A."/>
            <person name="Cepeda A.J."/>
            <person name="Yan W."/>
            <person name="Fan B."/>
            <person name="Jiang Y."/>
            <person name="Adhikari A."/>
            <person name="Zheng C.-J."/>
            <person name="Schuster L."/>
            <person name="Cowan T.M."/>
            <person name="Smanski M.J."/>
            <person name="Chevrette M.G."/>
            <person name="De Carvalho L.P.S."/>
            <person name="Shen B."/>
        </authorList>
    </citation>
    <scope>NUCLEOTIDE SEQUENCE [LARGE SCALE GENOMIC DNA]</scope>
    <source>
        <strain evidence="2 3">NPDC038104</strain>
    </source>
</reference>
<dbReference type="RefSeq" id="WP_108953679.1">
    <property type="nucleotide sequence ID" value="NZ_BEVZ01000003.1"/>
</dbReference>
<sequence>MNGDAAVQFWLVDLDTAEPAWTGPDPAAGHRAGTCRVLATEEERRRAAAFRSPLTARRFLHSRLAIRALLGTRLATGAGGPRLARLPGGKPYLPEHPGVHVSWSRSDGLLLVGVDERGPIGVDVESPRFMPTPEDVLETVCDTFPRPLSDAGFWPAWTMLEAAVKATGVGLASGGKDVELLPGGGEEVLLGRVRGHPPGRWHGRTLRWPAAEGRPAAVAAVVTDRLLPARLSVVRSPASGLLPAPGAREPFLVPGPPGADSPWSGWSHEEEAVSCLTI</sequence>
<dbReference type="SUPFAM" id="SSF56214">
    <property type="entry name" value="4'-phosphopantetheinyl transferase"/>
    <property type="match status" value="2"/>
</dbReference>
<keyword evidence="3" id="KW-1185">Reference proteome</keyword>
<proteinExistence type="predicted"/>
<name>A0ABV2YAS8_9ACTN</name>
<dbReference type="Proteomes" id="UP001550850">
    <property type="component" value="Unassembled WGS sequence"/>
</dbReference>
<comment type="caution">
    <text evidence="2">The sequence shown here is derived from an EMBL/GenBank/DDBJ whole genome shotgun (WGS) entry which is preliminary data.</text>
</comment>